<gene>
    <name evidence="1" type="ORF">FA95DRAFT_1552962</name>
</gene>
<organism evidence="1 2">
    <name type="scientific">Auriscalpium vulgare</name>
    <dbReference type="NCBI Taxonomy" id="40419"/>
    <lineage>
        <taxon>Eukaryota</taxon>
        <taxon>Fungi</taxon>
        <taxon>Dikarya</taxon>
        <taxon>Basidiomycota</taxon>
        <taxon>Agaricomycotina</taxon>
        <taxon>Agaricomycetes</taxon>
        <taxon>Russulales</taxon>
        <taxon>Auriscalpiaceae</taxon>
        <taxon>Auriscalpium</taxon>
    </lineage>
</organism>
<reference evidence="1" key="2">
    <citation type="journal article" date="2022" name="New Phytol.">
        <title>Evolutionary transition to the ectomycorrhizal habit in the genomes of a hyperdiverse lineage of mushroom-forming fungi.</title>
        <authorList>
            <person name="Looney B."/>
            <person name="Miyauchi S."/>
            <person name="Morin E."/>
            <person name="Drula E."/>
            <person name="Courty P.E."/>
            <person name="Kohler A."/>
            <person name="Kuo A."/>
            <person name="LaButti K."/>
            <person name="Pangilinan J."/>
            <person name="Lipzen A."/>
            <person name="Riley R."/>
            <person name="Andreopoulos W."/>
            <person name="He G."/>
            <person name="Johnson J."/>
            <person name="Nolan M."/>
            <person name="Tritt A."/>
            <person name="Barry K.W."/>
            <person name="Grigoriev I.V."/>
            <person name="Nagy L.G."/>
            <person name="Hibbett D."/>
            <person name="Henrissat B."/>
            <person name="Matheny P.B."/>
            <person name="Labbe J."/>
            <person name="Martin F.M."/>
        </authorList>
    </citation>
    <scope>NUCLEOTIDE SEQUENCE</scope>
    <source>
        <strain evidence="1">FP105234-sp</strain>
    </source>
</reference>
<protein>
    <submittedName>
        <fullName evidence="1">Uncharacterized protein</fullName>
    </submittedName>
</protein>
<comment type="caution">
    <text evidence="1">The sequence shown here is derived from an EMBL/GenBank/DDBJ whole genome shotgun (WGS) entry which is preliminary data.</text>
</comment>
<proteinExistence type="predicted"/>
<dbReference type="Proteomes" id="UP000814033">
    <property type="component" value="Unassembled WGS sequence"/>
</dbReference>
<sequence length="412" mass="45602">MRDVDVIRSQAFSITSMALFQVPGWSVPAAPVTESKKRKRPAHDTATPEKITTAQVNVEKLMKRLSGGGERAQKNTKRTERPPRDKKSNLAVRTGEGTEVKESGRQKERRTKRSAVGNHPAADATTRPPINPPSKKKPKKSRDKDGPRHAAAQSPNYEQAETTPAAKLTTLQSGMKQNLEGARFRWVNELLYKSDSVEAHNLMRDDPNVFAEYHKGFRHQVESWPSNPVSHYITSLSSYPSSTVIADLGCGDAALARALIPKGFTVLSYDLVSDGAFVAEADIFGRLPLPGSEDDQPGDSAGQGHAQVVNVAVFALSLMGTNWPSAIREAWRVLRPGGELKIAEVASRFTDAEQFNSTIASFGFRFKSTDDSNTHFTLFEFKKIPRKAKSDKEWSKLLSRGDLLKPCEYKRR</sequence>
<evidence type="ECO:0000313" key="2">
    <source>
        <dbReference type="Proteomes" id="UP000814033"/>
    </source>
</evidence>
<evidence type="ECO:0000313" key="1">
    <source>
        <dbReference type="EMBL" id="KAI0053072.1"/>
    </source>
</evidence>
<accession>A0ACB8SA50</accession>
<reference evidence="1" key="1">
    <citation type="submission" date="2021-02" db="EMBL/GenBank/DDBJ databases">
        <authorList>
            <consortium name="DOE Joint Genome Institute"/>
            <person name="Ahrendt S."/>
            <person name="Looney B.P."/>
            <person name="Miyauchi S."/>
            <person name="Morin E."/>
            <person name="Drula E."/>
            <person name="Courty P.E."/>
            <person name="Chicoki N."/>
            <person name="Fauchery L."/>
            <person name="Kohler A."/>
            <person name="Kuo A."/>
            <person name="Labutti K."/>
            <person name="Pangilinan J."/>
            <person name="Lipzen A."/>
            <person name="Riley R."/>
            <person name="Andreopoulos W."/>
            <person name="He G."/>
            <person name="Johnson J."/>
            <person name="Barry K.W."/>
            <person name="Grigoriev I.V."/>
            <person name="Nagy L."/>
            <person name="Hibbett D."/>
            <person name="Henrissat B."/>
            <person name="Matheny P.B."/>
            <person name="Labbe J."/>
            <person name="Martin F."/>
        </authorList>
    </citation>
    <scope>NUCLEOTIDE SEQUENCE</scope>
    <source>
        <strain evidence="1">FP105234-sp</strain>
    </source>
</reference>
<dbReference type="EMBL" id="MU275842">
    <property type="protein sequence ID" value="KAI0053072.1"/>
    <property type="molecule type" value="Genomic_DNA"/>
</dbReference>
<name>A0ACB8SA50_9AGAM</name>
<keyword evidence="2" id="KW-1185">Reference proteome</keyword>